<sequence>MSVIKTSFNKRPIEVYYEIDDRKQLWFLAEPFAHILKHDDPDRAVMSIVCDHNRCQFDQIADGSVDRLDADGVINRNSLFVSGDGLIELINGTKSSQVVDELREYVELQLLPFMYYRPEFLD</sequence>
<dbReference type="OrthoDB" id="476at10442"/>
<dbReference type="GeneID" id="5176375"/>
<dbReference type="KEGG" id="vg:5176375"/>
<organismHost>
    <name type="scientific">Lepidoptera</name>
    <name type="common">moths &amp; butterflies</name>
    <dbReference type="NCBI Taxonomy" id="7088"/>
</organismHost>
<reference evidence="2 3" key="1">
    <citation type="journal article" date="2007" name="Virus Genes">
        <title>Genome sequence of Leucania seperata nucleopolyhedrovirus.</title>
        <authorList>
            <person name="Xiao H."/>
            <person name="Qi Y."/>
        </authorList>
    </citation>
    <scope>NUCLEOTIDE SEQUENCE [LARGE SCALE GENOMIC DNA]</scope>
    <source>
        <strain evidence="2 3">AH1</strain>
    </source>
</reference>
<dbReference type="Pfam" id="PF02498">
    <property type="entry name" value="Bro-N"/>
    <property type="match status" value="1"/>
</dbReference>
<evidence type="ECO:0000313" key="3">
    <source>
        <dbReference type="Proteomes" id="UP000201737"/>
    </source>
</evidence>
<proteinExistence type="predicted"/>
<keyword evidence="3" id="KW-1185">Reference proteome</keyword>
<dbReference type="Proteomes" id="UP000201737">
    <property type="component" value="Segment"/>
</dbReference>
<dbReference type="RefSeq" id="YP_758344.1">
    <property type="nucleotide sequence ID" value="NC_008348.1"/>
</dbReference>
<name>Q0IL72_NPVLS</name>
<dbReference type="InterPro" id="IPR003497">
    <property type="entry name" value="BRO_N_domain"/>
</dbReference>
<evidence type="ECO:0000259" key="1">
    <source>
        <dbReference type="PROSITE" id="PS51750"/>
    </source>
</evidence>
<organism evidence="2 3">
    <name type="scientific">Leucania separata nucleopolyhedrovirus</name>
    <name type="common">LsNPV</name>
    <dbReference type="NCBI Taxonomy" id="1307956"/>
    <lineage>
        <taxon>Viruses</taxon>
        <taxon>Viruses incertae sedis</taxon>
        <taxon>Naldaviricetes</taxon>
        <taxon>Lefavirales</taxon>
        <taxon>Baculoviridae</taxon>
        <taxon>Alphabaculovirus</taxon>
        <taxon>Alphabaculovirus leseparatae</taxon>
    </lineage>
</organism>
<protein>
    <submittedName>
        <fullName evidence="2">Bro-a</fullName>
    </submittedName>
</protein>
<dbReference type="PROSITE" id="PS51750">
    <property type="entry name" value="BRO_N"/>
    <property type="match status" value="1"/>
</dbReference>
<feature type="domain" description="Bro-N" evidence="1">
    <location>
        <begin position="1"/>
        <end position="118"/>
    </location>
</feature>
<evidence type="ECO:0000313" key="2">
    <source>
        <dbReference type="EMBL" id="AAR28811.1"/>
    </source>
</evidence>
<accession>Q0IL72</accession>
<reference evidence="2 3" key="2">
    <citation type="journal article" date="2007" name="Virus Res.">
        <title>P13 of Leucania separata multiple nuclear polyhedrosis virus affected the polyhedra and budded virions yields of AcMNPV.</title>
        <authorList>
            <person name="Du E.Q."/>
            <person name="Yan F."/>
            <person name="Jin W.X."/>
            <person name="Lu N."/>
            <person name="Xiao H.Z."/>
            <person name="Lu S.Y."/>
            <person name="Qi Y.P."/>
        </authorList>
    </citation>
    <scope>NUCLEOTIDE SEQUENCE [LARGE SCALE GENOMIC DNA]</scope>
    <source>
        <strain evidence="2 3">AH1</strain>
    </source>
</reference>
<dbReference type="EMBL" id="AY394490">
    <property type="protein sequence ID" value="AAR28811.1"/>
    <property type="molecule type" value="Genomic_DNA"/>
</dbReference>